<reference evidence="1 2" key="1">
    <citation type="submission" date="2020-08" db="EMBL/GenBank/DDBJ databases">
        <title>Genomic Encyclopedia of Type Strains, Phase IV (KMG-IV): sequencing the most valuable type-strain genomes for metagenomic binning, comparative biology and taxonomic classification.</title>
        <authorList>
            <person name="Goeker M."/>
        </authorList>
    </citation>
    <scope>NUCLEOTIDE SEQUENCE [LARGE SCALE GENOMIC DNA]</scope>
    <source>
        <strain evidence="1 2">DSM 5391</strain>
    </source>
</reference>
<dbReference type="PROSITE" id="PS51257">
    <property type="entry name" value="PROKAR_LIPOPROTEIN"/>
    <property type="match status" value="1"/>
</dbReference>
<sequence length="307" mass="34480">MKRILVLVVLLIVSAFLFGCTNSVKTSQNEKPQKEEPQQNVETDQEMIKNLVKKFGGKLQNVSLLAPQDVLVKSLEENYADFVAPALLEEWKKNPQKAPGRMVSSPWPDRIEISAIEKTTKNEYKVQGEIIEITSVEEEKGGAAAKQAISLIVKKVNGNWLINEVTLEARAEETNAVVYKNTQYGFNFTLPETWRGYSIVNDSWEGMSISGSEEQGVAATGPIILIRHPQWTSENPRQDIPIMILTVAQWNSMQNEEFHIGAAPIGPKELGRNTNYVFALPARYNYAFPTGFEEVEDILNNNPLQPF</sequence>
<gene>
    <name evidence="1" type="ORF">HNR53_003419</name>
</gene>
<name>A0A7X0LWN7_9BACI</name>
<accession>A0A7X0LWN7</accession>
<comment type="caution">
    <text evidence="1">The sequence shown here is derived from an EMBL/GenBank/DDBJ whole genome shotgun (WGS) entry which is preliminary data.</text>
</comment>
<dbReference type="EMBL" id="JACHGK010000013">
    <property type="protein sequence ID" value="MBB6446755.1"/>
    <property type="molecule type" value="Genomic_DNA"/>
</dbReference>
<dbReference type="RefSeq" id="WP_184528041.1">
    <property type="nucleotide sequence ID" value="NZ_JACHGK010000013.1"/>
</dbReference>
<organism evidence="1 2">
    <name type="scientific">Bacillus benzoevorans</name>
    <dbReference type="NCBI Taxonomy" id="1456"/>
    <lineage>
        <taxon>Bacteria</taxon>
        <taxon>Bacillati</taxon>
        <taxon>Bacillota</taxon>
        <taxon>Bacilli</taxon>
        <taxon>Bacillales</taxon>
        <taxon>Bacillaceae</taxon>
        <taxon>Bacillus</taxon>
    </lineage>
</organism>
<keyword evidence="2" id="KW-1185">Reference proteome</keyword>
<protein>
    <submittedName>
        <fullName evidence="1">Uncharacterized protein</fullName>
    </submittedName>
</protein>
<dbReference type="Proteomes" id="UP000531594">
    <property type="component" value="Unassembled WGS sequence"/>
</dbReference>
<evidence type="ECO:0000313" key="2">
    <source>
        <dbReference type="Proteomes" id="UP000531594"/>
    </source>
</evidence>
<proteinExistence type="predicted"/>
<evidence type="ECO:0000313" key="1">
    <source>
        <dbReference type="EMBL" id="MBB6446755.1"/>
    </source>
</evidence>
<dbReference type="AlphaFoldDB" id="A0A7X0LWN7"/>